<evidence type="ECO:0000259" key="2">
    <source>
        <dbReference type="PROSITE" id="PS51704"/>
    </source>
</evidence>
<dbReference type="InterPro" id="IPR017946">
    <property type="entry name" value="PLC-like_Pdiesterase_TIM-brl"/>
</dbReference>
<dbReference type="EMBL" id="JAUCMV010000001">
    <property type="protein sequence ID" value="KAK0425810.1"/>
    <property type="molecule type" value="Genomic_DNA"/>
</dbReference>
<protein>
    <recommendedName>
        <fullName evidence="2">GP-PDE domain-containing protein</fullName>
    </recommendedName>
</protein>
<dbReference type="PANTHER" id="PTHR46320:SF1">
    <property type="entry name" value="GLYCEROPHOSPHODIESTER PHOSPHODIESTERASE 1"/>
    <property type="match status" value="1"/>
</dbReference>
<sequence length="322" mass="36408">MHDTVGLLVVGLFRWPNVLLLVPILFYVSYALLRNEPAKAHNKERFFKGFAVGGHRGSPTMEPENTMASMLQAKREGANLVEFDVSLTKDGVAVVLHDNTLDRTTNMSGAIRDVLHAELKTVNANAKFIRKDGPQGAFMAIPTMDELVHWAKANDMKMLFDVKDSDVILADRLAALFQELDLYDSAIVCSFFPSIIYRVKRTDPQILTGLTWRRGFIAYEDLQGRQARFSGLKHYVAVVADTIHAWGLHTWEPSFLGADMVLVERKEISESFVNDQRASGREVCAWTVNDVDEMIWMRNRLQIPVLTDKPFLIDQIVSPDKN</sequence>
<dbReference type="PANTHER" id="PTHR46320">
    <property type="entry name" value="GLYCEROPHOSPHODIESTER PHOSPHODIESTERASE 1"/>
    <property type="match status" value="1"/>
</dbReference>
<keyword evidence="4" id="KW-1185">Reference proteome</keyword>
<dbReference type="SUPFAM" id="SSF51695">
    <property type="entry name" value="PLC-like phosphodiesterases"/>
    <property type="match status" value="1"/>
</dbReference>
<reference evidence="3" key="1">
    <citation type="submission" date="2023-06" db="EMBL/GenBank/DDBJ databases">
        <title>Genomic analysis of the entomopathogenic nematode Steinernema hermaphroditum.</title>
        <authorList>
            <person name="Schwarz E.M."/>
            <person name="Heppert J.K."/>
            <person name="Baniya A."/>
            <person name="Schwartz H.T."/>
            <person name="Tan C.-H."/>
            <person name="Antoshechkin I."/>
            <person name="Sternberg P.W."/>
            <person name="Goodrich-Blair H."/>
            <person name="Dillman A.R."/>
        </authorList>
    </citation>
    <scope>NUCLEOTIDE SEQUENCE</scope>
    <source>
        <strain evidence="3">PS9179</strain>
        <tissue evidence="3">Whole animal</tissue>
    </source>
</reference>
<keyword evidence="1" id="KW-1133">Transmembrane helix</keyword>
<dbReference type="PROSITE" id="PS51704">
    <property type="entry name" value="GP_PDE"/>
    <property type="match status" value="1"/>
</dbReference>
<name>A0AA39M9U6_9BILA</name>
<dbReference type="GO" id="GO:0070291">
    <property type="term" value="P:N-acylethanolamine metabolic process"/>
    <property type="evidence" value="ECO:0007669"/>
    <property type="project" value="TreeGrafter"/>
</dbReference>
<dbReference type="GO" id="GO:0008889">
    <property type="term" value="F:glycerophosphodiester phosphodiesterase activity"/>
    <property type="evidence" value="ECO:0007669"/>
    <property type="project" value="TreeGrafter"/>
</dbReference>
<dbReference type="Pfam" id="PF03009">
    <property type="entry name" value="GDPD"/>
    <property type="match status" value="1"/>
</dbReference>
<proteinExistence type="predicted"/>
<keyword evidence="1" id="KW-0812">Transmembrane</keyword>
<dbReference type="GO" id="GO:0005886">
    <property type="term" value="C:plasma membrane"/>
    <property type="evidence" value="ECO:0007669"/>
    <property type="project" value="TreeGrafter"/>
</dbReference>
<evidence type="ECO:0000313" key="4">
    <source>
        <dbReference type="Proteomes" id="UP001175271"/>
    </source>
</evidence>
<keyword evidence="1" id="KW-0472">Membrane</keyword>
<dbReference type="Proteomes" id="UP001175271">
    <property type="component" value="Unassembled WGS sequence"/>
</dbReference>
<evidence type="ECO:0000256" key="1">
    <source>
        <dbReference type="SAM" id="Phobius"/>
    </source>
</evidence>
<dbReference type="AlphaFoldDB" id="A0AA39M9U6"/>
<feature type="transmembrane region" description="Helical" evidence="1">
    <location>
        <begin position="12"/>
        <end position="33"/>
    </location>
</feature>
<organism evidence="3 4">
    <name type="scientific">Steinernema hermaphroditum</name>
    <dbReference type="NCBI Taxonomy" id="289476"/>
    <lineage>
        <taxon>Eukaryota</taxon>
        <taxon>Metazoa</taxon>
        <taxon>Ecdysozoa</taxon>
        <taxon>Nematoda</taxon>
        <taxon>Chromadorea</taxon>
        <taxon>Rhabditida</taxon>
        <taxon>Tylenchina</taxon>
        <taxon>Panagrolaimomorpha</taxon>
        <taxon>Strongyloidoidea</taxon>
        <taxon>Steinernematidae</taxon>
        <taxon>Steinernema</taxon>
    </lineage>
</organism>
<dbReference type="Gene3D" id="3.20.20.190">
    <property type="entry name" value="Phosphatidylinositol (PI) phosphodiesterase"/>
    <property type="match status" value="1"/>
</dbReference>
<comment type="caution">
    <text evidence="3">The sequence shown here is derived from an EMBL/GenBank/DDBJ whole genome shotgun (WGS) entry which is preliminary data.</text>
</comment>
<accession>A0AA39M9U6</accession>
<dbReference type="InterPro" id="IPR030395">
    <property type="entry name" value="GP_PDE_dom"/>
</dbReference>
<feature type="domain" description="GP-PDE" evidence="2">
    <location>
        <begin position="50"/>
        <end position="317"/>
    </location>
</feature>
<dbReference type="GO" id="GO:0006644">
    <property type="term" value="P:phospholipid metabolic process"/>
    <property type="evidence" value="ECO:0007669"/>
    <property type="project" value="TreeGrafter"/>
</dbReference>
<dbReference type="CDD" id="cd08573">
    <property type="entry name" value="GDPD_GDE1"/>
    <property type="match status" value="1"/>
</dbReference>
<evidence type="ECO:0000313" key="3">
    <source>
        <dbReference type="EMBL" id="KAK0425810.1"/>
    </source>
</evidence>
<dbReference type="GO" id="GO:0006580">
    <property type="term" value="P:ethanolamine metabolic process"/>
    <property type="evidence" value="ECO:0007669"/>
    <property type="project" value="TreeGrafter"/>
</dbReference>
<gene>
    <name evidence="3" type="ORF">QR680_009399</name>
</gene>